<reference evidence="2" key="2">
    <citation type="submission" date="2013-12" db="EMBL/GenBank/DDBJ databases">
        <authorList>
            <person name="Yu Y."/>
            <person name="Lee S."/>
            <person name="de Baynast K."/>
            <person name="Wissotski M."/>
            <person name="Liu L."/>
            <person name="Talag J."/>
            <person name="Goicoechea J."/>
            <person name="Angelova A."/>
            <person name="Jetty R."/>
            <person name="Kudrna D."/>
            <person name="Golser W."/>
            <person name="Rivera L."/>
            <person name="Zhang J."/>
            <person name="Wing R."/>
        </authorList>
    </citation>
    <scope>NUCLEOTIDE SEQUENCE</scope>
</reference>
<reference evidence="1" key="3">
    <citation type="submission" date="2015-04" db="UniProtKB">
        <authorList>
            <consortium name="EnsemblPlants"/>
        </authorList>
    </citation>
    <scope>IDENTIFICATION</scope>
</reference>
<evidence type="ECO:0000313" key="2">
    <source>
        <dbReference type="Proteomes" id="UP000032180"/>
    </source>
</evidence>
<proteinExistence type="predicted"/>
<reference evidence="1 2" key="1">
    <citation type="submission" date="2012-08" db="EMBL/GenBank/DDBJ databases">
        <title>Oryza genome evolution.</title>
        <authorList>
            <person name="Wing R.A."/>
        </authorList>
    </citation>
    <scope>NUCLEOTIDE SEQUENCE</scope>
</reference>
<dbReference type="Gramene" id="LPERR01G03210.1">
    <property type="protein sequence ID" value="LPERR01G03210.1"/>
    <property type="gene ID" value="LPERR01G03210"/>
</dbReference>
<dbReference type="AlphaFoldDB" id="A0A0D9UWW7"/>
<dbReference type="Proteomes" id="UP000032180">
    <property type="component" value="Chromosome 1"/>
</dbReference>
<name>A0A0D9UWW7_9ORYZ</name>
<protein>
    <submittedName>
        <fullName evidence="1">Uncharacterized protein</fullName>
    </submittedName>
</protein>
<sequence length="134" mass="14206">MSLTEEDDAPSPRAAAFATASGEVGRAIFMQIAESYGIDSTNALAASDDVANALRAQWLLLREASCLIHDDDAFTAYIDLVRPKMLSDTSAIFSSAIAKLLSDPDVDVDAPASLIGSSTTAVSNDNDEHLRCRL</sequence>
<accession>A0A0D9UWW7</accession>
<dbReference type="EnsemblPlants" id="LPERR01G03210.1">
    <property type="protein sequence ID" value="LPERR01G03210.1"/>
    <property type="gene ID" value="LPERR01G03210"/>
</dbReference>
<dbReference type="HOGENOM" id="CLU_1899205_0_0_1"/>
<organism evidence="1 2">
    <name type="scientific">Leersia perrieri</name>
    <dbReference type="NCBI Taxonomy" id="77586"/>
    <lineage>
        <taxon>Eukaryota</taxon>
        <taxon>Viridiplantae</taxon>
        <taxon>Streptophyta</taxon>
        <taxon>Embryophyta</taxon>
        <taxon>Tracheophyta</taxon>
        <taxon>Spermatophyta</taxon>
        <taxon>Magnoliopsida</taxon>
        <taxon>Liliopsida</taxon>
        <taxon>Poales</taxon>
        <taxon>Poaceae</taxon>
        <taxon>BOP clade</taxon>
        <taxon>Oryzoideae</taxon>
        <taxon>Oryzeae</taxon>
        <taxon>Oryzinae</taxon>
        <taxon>Leersia</taxon>
    </lineage>
</organism>
<keyword evidence="2" id="KW-1185">Reference proteome</keyword>
<evidence type="ECO:0000313" key="1">
    <source>
        <dbReference type="EnsemblPlants" id="LPERR01G03210.1"/>
    </source>
</evidence>